<reference evidence="8" key="2">
    <citation type="submission" date="2025-08" db="UniProtKB">
        <authorList>
            <consortium name="RefSeq"/>
        </authorList>
    </citation>
    <scope>IDENTIFICATION</scope>
</reference>
<dbReference type="PANTHER" id="PTHR48009:SF7">
    <property type="entry name" value="LEUCINE-RICH REPEAT (LRR) FAMILY PROTEIN"/>
    <property type="match status" value="1"/>
</dbReference>
<evidence type="ECO:0000256" key="4">
    <source>
        <dbReference type="ARBA" id="ARBA00022989"/>
    </source>
</evidence>
<dbReference type="SUPFAM" id="SSF52058">
    <property type="entry name" value="L domain-like"/>
    <property type="match status" value="1"/>
</dbReference>
<keyword evidence="1" id="KW-0433">Leucine-rich repeat</keyword>
<dbReference type="InterPro" id="IPR001611">
    <property type="entry name" value="Leu-rich_rpt"/>
</dbReference>
<evidence type="ECO:0000256" key="1">
    <source>
        <dbReference type="ARBA" id="ARBA00022614"/>
    </source>
</evidence>
<name>A0A1U8IJV6_GOSHI</name>
<dbReference type="InterPro" id="IPR032675">
    <property type="entry name" value="LRR_dom_sf"/>
</dbReference>
<proteinExistence type="predicted"/>
<keyword evidence="7" id="KW-1185">Reference proteome</keyword>
<dbReference type="Pfam" id="PF08263">
    <property type="entry name" value="LRRNT_2"/>
    <property type="match status" value="1"/>
</dbReference>
<evidence type="ECO:0000256" key="5">
    <source>
        <dbReference type="ARBA" id="ARBA00023136"/>
    </source>
</evidence>
<keyword evidence="2" id="KW-0812">Transmembrane</keyword>
<dbReference type="Pfam" id="PF00560">
    <property type="entry name" value="LRR_1"/>
    <property type="match status" value="5"/>
</dbReference>
<keyword evidence="3" id="KW-0677">Repeat</keyword>
<dbReference type="Gene3D" id="3.80.10.10">
    <property type="entry name" value="Ribonuclease Inhibitor"/>
    <property type="match status" value="3"/>
</dbReference>
<dbReference type="PaxDb" id="3635-A0A1U8KC30"/>
<dbReference type="GeneID" id="107896014"/>
<keyword evidence="5" id="KW-0472">Membrane</keyword>
<evidence type="ECO:0000313" key="7">
    <source>
        <dbReference type="Proteomes" id="UP000818029"/>
    </source>
</evidence>
<evidence type="ECO:0000259" key="6">
    <source>
        <dbReference type="Pfam" id="PF08263"/>
    </source>
</evidence>
<evidence type="ECO:0000313" key="8">
    <source>
        <dbReference type="RefSeq" id="XP_016676668.2"/>
    </source>
</evidence>
<dbReference type="InterPro" id="IPR053213">
    <property type="entry name" value="RLP29"/>
</dbReference>
<protein>
    <submittedName>
        <fullName evidence="8">Leucine-rich repeat receptor-like serine/threonine-protein kinase BAM2</fullName>
    </submittedName>
</protein>
<dbReference type="InterPro" id="IPR013210">
    <property type="entry name" value="LRR_N_plant-typ"/>
</dbReference>
<evidence type="ECO:0000256" key="3">
    <source>
        <dbReference type="ARBA" id="ARBA00022737"/>
    </source>
</evidence>
<feature type="domain" description="Leucine-rich repeat-containing N-terminal plant-type" evidence="6">
    <location>
        <begin position="41"/>
        <end position="88"/>
    </location>
</feature>
<dbReference type="SMART" id="SM00369">
    <property type="entry name" value="LRR_TYP"/>
    <property type="match status" value="4"/>
</dbReference>
<evidence type="ECO:0000256" key="2">
    <source>
        <dbReference type="ARBA" id="ARBA00022692"/>
    </source>
</evidence>
<accession>A0A1U8IJV6</accession>
<dbReference type="InterPro" id="IPR003591">
    <property type="entry name" value="Leu-rich_rpt_typical-subtyp"/>
</dbReference>
<dbReference type="PANTHER" id="PTHR48009">
    <property type="entry name" value="LEUCINE-RICH REPEAT (LRR) FAMILY PROTEIN"/>
    <property type="match status" value="1"/>
</dbReference>
<reference evidence="7" key="1">
    <citation type="journal article" date="2020" name="Nat. Genet.">
        <title>Genomic diversifications of five Gossypium allopolyploid species and their impact on cotton improvement.</title>
        <authorList>
            <person name="Chen Z.J."/>
            <person name="Sreedasyam A."/>
            <person name="Ando A."/>
            <person name="Song Q."/>
            <person name="De Santiago L.M."/>
            <person name="Hulse-Kemp A.M."/>
            <person name="Ding M."/>
            <person name="Ye W."/>
            <person name="Kirkbride R.C."/>
            <person name="Jenkins J."/>
            <person name="Plott C."/>
            <person name="Lovell J."/>
            <person name="Lin Y.M."/>
            <person name="Vaughn R."/>
            <person name="Liu B."/>
            <person name="Simpson S."/>
            <person name="Scheffler B.E."/>
            <person name="Wen L."/>
            <person name="Saski C.A."/>
            <person name="Grover C.E."/>
            <person name="Hu G."/>
            <person name="Conover J.L."/>
            <person name="Carlson J.W."/>
            <person name="Shu S."/>
            <person name="Boston L.B."/>
            <person name="Williams M."/>
            <person name="Peterson D.G."/>
            <person name="McGee K."/>
            <person name="Jones D.C."/>
            <person name="Wendel J.F."/>
            <person name="Stelly D.M."/>
            <person name="Grimwood J."/>
            <person name="Schmutz J."/>
        </authorList>
    </citation>
    <scope>NUCLEOTIDE SEQUENCE [LARGE SCALE GENOMIC DNA]</scope>
    <source>
        <strain evidence="7">cv. TM-1</strain>
    </source>
</reference>
<gene>
    <name evidence="8" type="primary">LOC107896014</name>
</gene>
<dbReference type="STRING" id="3635.A0A1U8KC30"/>
<dbReference type="PROSITE" id="PS51450">
    <property type="entry name" value="LRR"/>
    <property type="match status" value="1"/>
</dbReference>
<dbReference type="Proteomes" id="UP000818029">
    <property type="component" value="Chromosome D10"/>
</dbReference>
<sequence length="419" mass="47021">MIHPHYCSNQNMHSLDSSLCPMTFATLVSFFLTLSHSLTLQSDIEALQALKLSVDPNMIPPSSYLTTWDFSIDPCDNIGPKFLGILCSSPSNNSKSRITTLELDGAGYDGFLPPRIGTLTELTSLDLSRNRFRGPLPDALKNLNKLTRLSLSGNFFTGGIWTWIYRLKKVERIDLSENCLSGRIPARISKLRRLTQLSLSKNEFSERIPNIYALQKLQILDLDSNMLIGSLPKLPPRLRTLRLSHNKLTGHITSLVNLDHLISVDVSDNWFTGPINRGVLALPRLSHLNVSFNQFTKMEVNNYFGSGSRLRTLDAQRNHLLGHLPVKLVNFERLEVINLAHNQFTGQIPMAYGQRLGRPWRTLFLDYNFLSGRIPPEFGPVAVRIRGSLANNCLSCPLRIPLCRGQQRHASACHGVTDG</sequence>
<dbReference type="RefSeq" id="XP_016676668.2">
    <property type="nucleotide sequence ID" value="XM_016821179.2"/>
</dbReference>
<organism evidence="7 8">
    <name type="scientific">Gossypium hirsutum</name>
    <name type="common">Upland cotton</name>
    <name type="synonym">Gossypium mexicanum</name>
    <dbReference type="NCBI Taxonomy" id="3635"/>
    <lineage>
        <taxon>Eukaryota</taxon>
        <taxon>Viridiplantae</taxon>
        <taxon>Streptophyta</taxon>
        <taxon>Embryophyta</taxon>
        <taxon>Tracheophyta</taxon>
        <taxon>Spermatophyta</taxon>
        <taxon>Magnoliopsida</taxon>
        <taxon>eudicotyledons</taxon>
        <taxon>Gunneridae</taxon>
        <taxon>Pentapetalae</taxon>
        <taxon>rosids</taxon>
        <taxon>malvids</taxon>
        <taxon>Malvales</taxon>
        <taxon>Malvaceae</taxon>
        <taxon>Malvoideae</taxon>
        <taxon>Gossypium</taxon>
    </lineage>
</organism>
<keyword evidence="4" id="KW-1133">Transmembrane helix</keyword>